<dbReference type="PANTHER" id="PTHR37293">
    <property type="entry name" value="PHAGE REPLICATION PROTEIN-RELATED"/>
    <property type="match status" value="1"/>
</dbReference>
<dbReference type="SUPFAM" id="SSF158499">
    <property type="entry name" value="DnaD domain-like"/>
    <property type="match status" value="1"/>
</dbReference>
<gene>
    <name evidence="5" type="primary">dnaD</name>
    <name evidence="5" type="ORF">J2TS6_20620</name>
</gene>
<dbReference type="AlphaFoldDB" id="A0A919XDV9"/>
<dbReference type="Gene3D" id="1.10.10.630">
    <property type="entry name" value="DnaD domain-like"/>
    <property type="match status" value="1"/>
</dbReference>
<dbReference type="InterPro" id="IPR036388">
    <property type="entry name" value="WH-like_DNA-bd_sf"/>
</dbReference>
<protein>
    <submittedName>
        <fullName evidence="5">DNA replication protein DnaD</fullName>
    </submittedName>
</protein>
<proteinExistence type="inferred from homology"/>
<comment type="caution">
    <text evidence="5">The sequence shown here is derived from an EMBL/GenBank/DDBJ whole genome shotgun (WGS) entry which is preliminary data.</text>
</comment>
<dbReference type="EMBL" id="BORQ01000002">
    <property type="protein sequence ID" value="GIO30921.1"/>
    <property type="molecule type" value="Genomic_DNA"/>
</dbReference>
<comment type="similarity">
    <text evidence="1">Belongs to the DnaB/DnaD family.</text>
</comment>
<dbReference type="SUPFAM" id="SSF46785">
    <property type="entry name" value="Winged helix' DNA-binding domain"/>
    <property type="match status" value="1"/>
</dbReference>
<dbReference type="Pfam" id="PF07261">
    <property type="entry name" value="DnaB_2"/>
    <property type="match status" value="1"/>
</dbReference>
<evidence type="ECO:0000313" key="6">
    <source>
        <dbReference type="Proteomes" id="UP000679779"/>
    </source>
</evidence>
<feature type="domain" description="DnaB/C C-terminal" evidence="3">
    <location>
        <begin position="154"/>
        <end position="224"/>
    </location>
</feature>
<evidence type="ECO:0000313" key="5">
    <source>
        <dbReference type="EMBL" id="GIO30921.1"/>
    </source>
</evidence>
<sequence>MDSAGWKTWADGASAGLGAGMAIIPHMLLRHYRKLKLSDQEVLLLIHLISFKQVEQKDFPTLEELQEVMGISAQAIAQNLQKLLKAGMISIDEELDELRNIQYERYNLSGLYEKLGRLLAEQHRNPSEQHTEQPARRKTAAEPEQEPGSNLFVVFEKEFGRPLSPMECETISGWIDDDRYPEELIRMALKEAVFAGKVHFRYIDRILLEWSRNRVKTVSDAKAYTQKFRNGGRA</sequence>
<dbReference type="InterPro" id="IPR036390">
    <property type="entry name" value="WH_DNA-bd_sf"/>
</dbReference>
<dbReference type="PANTHER" id="PTHR37293:SF6">
    <property type="entry name" value="DNA REPLICATION PROTEIN DNAD"/>
    <property type="match status" value="1"/>
</dbReference>
<evidence type="ECO:0000256" key="1">
    <source>
        <dbReference type="ARBA" id="ARBA00093462"/>
    </source>
</evidence>
<feature type="domain" description="DnaD N-terminal" evidence="4">
    <location>
        <begin position="24"/>
        <end position="123"/>
    </location>
</feature>
<evidence type="ECO:0000259" key="3">
    <source>
        <dbReference type="Pfam" id="PF07261"/>
    </source>
</evidence>
<organism evidence="5 6">
    <name type="scientific">Paenibacillus albilobatus</name>
    <dbReference type="NCBI Taxonomy" id="2716884"/>
    <lineage>
        <taxon>Bacteria</taxon>
        <taxon>Bacillati</taxon>
        <taxon>Bacillota</taxon>
        <taxon>Bacilli</taxon>
        <taxon>Bacillales</taxon>
        <taxon>Paenibacillaceae</taxon>
        <taxon>Paenibacillus</taxon>
    </lineage>
</organism>
<dbReference type="NCBIfam" id="TIGR01446">
    <property type="entry name" value="DnaD_dom"/>
    <property type="match status" value="1"/>
</dbReference>
<dbReference type="InterPro" id="IPR053843">
    <property type="entry name" value="DnaD_N"/>
</dbReference>
<feature type="compositionally biased region" description="Basic and acidic residues" evidence="2">
    <location>
        <begin position="123"/>
        <end position="141"/>
    </location>
</feature>
<dbReference type="InterPro" id="IPR053162">
    <property type="entry name" value="DnaD"/>
</dbReference>
<dbReference type="InterPro" id="IPR006343">
    <property type="entry name" value="DnaB/C_C"/>
</dbReference>
<dbReference type="RefSeq" id="WP_160041362.1">
    <property type="nucleotide sequence ID" value="NZ_BORQ01000002.1"/>
</dbReference>
<dbReference type="InterPro" id="IPR034829">
    <property type="entry name" value="DnaD-like_sf"/>
</dbReference>
<dbReference type="Pfam" id="PF21984">
    <property type="entry name" value="DnaD_N"/>
    <property type="match status" value="1"/>
</dbReference>
<dbReference type="Proteomes" id="UP000679779">
    <property type="component" value="Unassembled WGS sequence"/>
</dbReference>
<reference evidence="5" key="1">
    <citation type="submission" date="2021-03" db="EMBL/GenBank/DDBJ databases">
        <title>Antimicrobial resistance genes in bacteria isolated from Japanese honey, and their potential for conferring macrolide and lincosamide resistance in the American foulbrood pathogen Paenibacillus larvae.</title>
        <authorList>
            <person name="Okamoto M."/>
            <person name="Kumagai M."/>
            <person name="Kanamori H."/>
            <person name="Takamatsu D."/>
        </authorList>
    </citation>
    <scope>NUCLEOTIDE SEQUENCE</scope>
    <source>
        <strain evidence="5">J2TS6</strain>
    </source>
</reference>
<name>A0A919XDV9_9BACL</name>
<feature type="region of interest" description="Disordered" evidence="2">
    <location>
        <begin position="123"/>
        <end position="146"/>
    </location>
</feature>
<evidence type="ECO:0000256" key="2">
    <source>
        <dbReference type="SAM" id="MobiDB-lite"/>
    </source>
</evidence>
<evidence type="ECO:0000259" key="4">
    <source>
        <dbReference type="Pfam" id="PF21984"/>
    </source>
</evidence>
<dbReference type="Gene3D" id="1.10.10.10">
    <property type="entry name" value="Winged helix-like DNA-binding domain superfamily/Winged helix DNA-binding domain"/>
    <property type="match status" value="1"/>
</dbReference>
<accession>A0A919XDV9</accession>
<keyword evidence="6" id="KW-1185">Reference proteome</keyword>